<organism evidence="1">
    <name type="scientific">marine sediment metagenome</name>
    <dbReference type="NCBI Taxonomy" id="412755"/>
    <lineage>
        <taxon>unclassified sequences</taxon>
        <taxon>metagenomes</taxon>
        <taxon>ecological metagenomes</taxon>
    </lineage>
</organism>
<comment type="caution">
    <text evidence="1">The sequence shown here is derived from an EMBL/GenBank/DDBJ whole genome shotgun (WGS) entry which is preliminary data.</text>
</comment>
<sequence>MALKKMALKKKLFPRKGKEKTELVIKAKAHIRKIALSNKTYNKRAEIARKNAKIAIKRGERNRAKNYLIQHKQYQMKVDRQNNIRSKIERQIEAISEGRMISMTGDLMGGIRDELQTIATTVSPEKIAEIAEDSELYVSEIEESAEILAGDPEIDLAIDITDELNQLETEMLLEQGGQMPTVPDDELAYISEFEEIEEEPGIQTKA</sequence>
<gene>
    <name evidence="1" type="ORF">S01H1_07693</name>
</gene>
<accession>X0S470</accession>
<proteinExistence type="predicted"/>
<dbReference type="AlphaFoldDB" id="X0S470"/>
<dbReference type="Pfam" id="PF03357">
    <property type="entry name" value="Snf7"/>
    <property type="match status" value="1"/>
</dbReference>
<dbReference type="InterPro" id="IPR005024">
    <property type="entry name" value="Snf7_fam"/>
</dbReference>
<feature type="non-terminal residue" evidence="1">
    <location>
        <position position="206"/>
    </location>
</feature>
<protein>
    <submittedName>
        <fullName evidence="1">Uncharacterized protein</fullName>
    </submittedName>
</protein>
<name>X0S470_9ZZZZ</name>
<reference evidence="1" key="1">
    <citation type="journal article" date="2014" name="Front. Microbiol.">
        <title>High frequency of phylogenetically diverse reductive dehalogenase-homologous genes in deep subseafloor sedimentary metagenomes.</title>
        <authorList>
            <person name="Kawai M."/>
            <person name="Futagami T."/>
            <person name="Toyoda A."/>
            <person name="Takaki Y."/>
            <person name="Nishi S."/>
            <person name="Hori S."/>
            <person name="Arai W."/>
            <person name="Tsubouchi T."/>
            <person name="Morono Y."/>
            <person name="Uchiyama I."/>
            <person name="Ito T."/>
            <person name="Fujiyama A."/>
            <person name="Inagaki F."/>
            <person name="Takami H."/>
        </authorList>
    </citation>
    <scope>NUCLEOTIDE SEQUENCE</scope>
    <source>
        <strain evidence="1">Expedition CK06-06</strain>
    </source>
</reference>
<evidence type="ECO:0000313" key="1">
    <source>
        <dbReference type="EMBL" id="GAF70727.1"/>
    </source>
</evidence>
<dbReference type="EMBL" id="BARS01003955">
    <property type="protein sequence ID" value="GAF70727.1"/>
    <property type="molecule type" value="Genomic_DNA"/>
</dbReference>
<dbReference type="GO" id="GO:0007034">
    <property type="term" value="P:vacuolar transport"/>
    <property type="evidence" value="ECO:0007669"/>
    <property type="project" value="InterPro"/>
</dbReference>